<evidence type="ECO:0000313" key="3">
    <source>
        <dbReference type="Proteomes" id="UP000332487"/>
    </source>
</evidence>
<keyword evidence="1" id="KW-0472">Membrane</keyword>
<feature type="transmembrane region" description="Helical" evidence="1">
    <location>
        <begin position="159"/>
        <end position="176"/>
    </location>
</feature>
<protein>
    <submittedName>
        <fullName evidence="2">Uncharacterized protein</fullName>
    </submittedName>
</protein>
<dbReference type="EMBL" id="GG697235">
    <property type="protein sequence ID" value="EET90547.1"/>
    <property type="molecule type" value="Genomic_DNA"/>
</dbReference>
<keyword evidence="1" id="KW-0812">Transmembrane</keyword>
<feature type="transmembrane region" description="Helical" evidence="1">
    <location>
        <begin position="341"/>
        <end position="359"/>
    </location>
</feature>
<feature type="transmembrane region" description="Helical" evidence="1">
    <location>
        <begin position="188"/>
        <end position="204"/>
    </location>
</feature>
<keyword evidence="1" id="KW-1133">Transmembrane helix</keyword>
<feature type="transmembrane region" description="Helical" evidence="1">
    <location>
        <begin position="283"/>
        <end position="304"/>
    </location>
</feature>
<sequence length="520" mass="57945">MFSFLNSPSRKLYAYISFVLFVIAVAAIIISNIYLLNAAHPLPFYEPDNYEYLLFVHLALQQHTLNVSNPYLIHPESGFFEHPGLYQLPYFLSVLGGMSAIVSMHLIYAVFLILLYVLLLVIARRITHSILLNHFERYFIYAIILLSPLLLPYNYIIEWRGTLFIAVAGLAAILLLDFMMRASLWRHKAYYAVGVVGLAAFSVYMWSGGIVVPISIVCVCVGYAVYKTIPFRITMIGTLVATLGLIVLAFMPATLGPVMFPFLGSVCTSNSLHLAEAVCLDQTSSVGLVGVALLFSFIALLILISPRTIYNTAKKNEFLLVALFTAVIVQLPLVIVYFRLIAIVAPELAVLFSLGLVMLSKYFQTKPTIEFLVLGAVVIMLLFTMMSDSQGTATYYHIYNPVGLYESAAFLNSTYPGASVFTFFGYGDVLEAYGHVRTYSDTIQQLAYANTSLILEMQPQNACRALAALTPRPKFVLLAAQLANYSTYQNVSKSSLIYTQKAGCLTKIWQKNNFTLYNFT</sequence>
<dbReference type="AlphaFoldDB" id="C7DG09"/>
<feature type="transmembrane region" description="Helical" evidence="1">
    <location>
        <begin position="371"/>
        <end position="387"/>
    </location>
</feature>
<feature type="transmembrane region" description="Helical" evidence="1">
    <location>
        <begin position="238"/>
        <end position="263"/>
    </location>
</feature>
<feature type="transmembrane region" description="Helical" evidence="1">
    <location>
        <begin position="316"/>
        <end position="335"/>
    </location>
</feature>
<accession>C7DG09</accession>
<proteinExistence type="predicted"/>
<keyword evidence="3" id="KW-1185">Reference proteome</keyword>
<name>C7DG09_MICA2</name>
<organism evidence="2 3">
    <name type="scientific">Candidatus Micrarchaeum acidiphilum ARMAN-2</name>
    <dbReference type="NCBI Taxonomy" id="425595"/>
    <lineage>
        <taxon>Archaea</taxon>
        <taxon>Candidatus Micrarchaeota</taxon>
        <taxon>Candidatus Micrarchaeia</taxon>
        <taxon>Candidatus Micrarchaeales</taxon>
        <taxon>Candidatus Micrarchaeaceae</taxon>
        <taxon>Candidatus Micrarchaeum</taxon>
    </lineage>
</organism>
<reference evidence="2 3" key="2">
    <citation type="journal article" date="2010" name="Proc. Natl. Acad. Sci. U.S.A.">
        <title>Enigmatic, ultrasmall, uncultivated Archaea.</title>
        <authorList>
            <person name="Baker B.J."/>
            <person name="Comolli L.R."/>
            <person name="Dick G.J."/>
            <person name="Hauser L.J."/>
            <person name="Hyatt D."/>
            <person name="Dill B.D."/>
            <person name="Land M.L."/>
            <person name="Verberkmoes N.C."/>
            <person name="Hettich R.L."/>
            <person name="Banfield J.F."/>
        </authorList>
    </citation>
    <scope>NUCLEOTIDE SEQUENCE [LARGE SCALE GENOMIC DNA]</scope>
    <source>
        <strain evidence="2">ARMAN-2</strain>
    </source>
</reference>
<feature type="transmembrane region" description="Helical" evidence="1">
    <location>
        <begin position="12"/>
        <end position="35"/>
    </location>
</feature>
<dbReference type="Proteomes" id="UP000332487">
    <property type="component" value="Unassembled WGS sequence"/>
</dbReference>
<evidence type="ECO:0000256" key="1">
    <source>
        <dbReference type="SAM" id="Phobius"/>
    </source>
</evidence>
<feature type="transmembrane region" description="Helical" evidence="1">
    <location>
        <begin position="135"/>
        <end position="153"/>
    </location>
</feature>
<gene>
    <name evidence="2" type="ORF">UNLARM2_0018</name>
</gene>
<feature type="transmembrane region" description="Helical" evidence="1">
    <location>
        <begin position="90"/>
        <end position="123"/>
    </location>
</feature>
<evidence type="ECO:0000313" key="2">
    <source>
        <dbReference type="EMBL" id="EET90547.1"/>
    </source>
</evidence>
<feature type="transmembrane region" description="Helical" evidence="1">
    <location>
        <begin position="210"/>
        <end position="226"/>
    </location>
</feature>
<reference evidence="2 3" key="1">
    <citation type="journal article" date="2009" name="Genome Biol.">
        <title>Community-wide analysis of microbial genome sequence signatures.</title>
        <authorList>
            <person name="Dick G.J."/>
            <person name="Andersson A.F."/>
            <person name="Baker B.J."/>
            <person name="Simmons S.L."/>
            <person name="Thomas B.C."/>
            <person name="Yelton A.P."/>
            <person name="Banfield J.F."/>
        </authorList>
    </citation>
    <scope>NUCLEOTIDE SEQUENCE [LARGE SCALE GENOMIC DNA]</scope>
    <source>
        <strain evidence="2">ARMAN-2</strain>
    </source>
</reference>